<evidence type="ECO:0000256" key="1">
    <source>
        <dbReference type="SAM" id="SignalP"/>
    </source>
</evidence>
<dbReference type="AlphaFoldDB" id="A0A224XT24"/>
<sequence length="78" mass="9356">MWIFHVVLILLPVDQCLLDSPIFSMLHLITKYKFLTLAITKQALSEFSWLQKWMNVEYHGFTETREIFSLNWINLLLI</sequence>
<organism evidence="2">
    <name type="scientific">Panstrongylus lignarius</name>
    <dbReference type="NCBI Taxonomy" id="156445"/>
    <lineage>
        <taxon>Eukaryota</taxon>
        <taxon>Metazoa</taxon>
        <taxon>Ecdysozoa</taxon>
        <taxon>Arthropoda</taxon>
        <taxon>Hexapoda</taxon>
        <taxon>Insecta</taxon>
        <taxon>Pterygota</taxon>
        <taxon>Neoptera</taxon>
        <taxon>Paraneoptera</taxon>
        <taxon>Hemiptera</taxon>
        <taxon>Heteroptera</taxon>
        <taxon>Panheteroptera</taxon>
        <taxon>Cimicomorpha</taxon>
        <taxon>Reduviidae</taxon>
        <taxon>Triatominae</taxon>
        <taxon>Panstrongylus</taxon>
    </lineage>
</organism>
<accession>A0A224XT24</accession>
<protein>
    <submittedName>
        <fullName evidence="2">Putative secreted protein</fullName>
    </submittedName>
</protein>
<keyword evidence="1" id="KW-0732">Signal</keyword>
<evidence type="ECO:0000313" key="2">
    <source>
        <dbReference type="EMBL" id="JAW15676.1"/>
    </source>
</evidence>
<feature type="signal peptide" evidence="1">
    <location>
        <begin position="1"/>
        <end position="18"/>
    </location>
</feature>
<feature type="chain" id="PRO_5012149374" evidence="1">
    <location>
        <begin position="19"/>
        <end position="78"/>
    </location>
</feature>
<dbReference type="EMBL" id="GFTR01000750">
    <property type="protein sequence ID" value="JAW15676.1"/>
    <property type="molecule type" value="Transcribed_RNA"/>
</dbReference>
<reference evidence="2" key="1">
    <citation type="journal article" date="2018" name="PLoS Negl. Trop. Dis.">
        <title>An insight into the salivary gland and fat body transcriptome of Panstrongylus lignarius (Hemiptera: Heteroptera), the main vector of Chagas disease in Peru.</title>
        <authorList>
            <person name="Nevoa J.C."/>
            <person name="Mendes M.T."/>
            <person name="da Silva M.V."/>
            <person name="Soares S.C."/>
            <person name="Oliveira C.J.F."/>
            <person name="Ribeiro J.M.C."/>
        </authorList>
    </citation>
    <scope>NUCLEOTIDE SEQUENCE</scope>
</reference>
<proteinExistence type="predicted"/>
<name>A0A224XT24_9HEMI</name>